<comment type="caution">
    <text evidence="2">The sequence shown here is derived from an EMBL/GenBank/DDBJ whole genome shotgun (WGS) entry which is preliminary data.</text>
</comment>
<name>A0A0H2MTS4_9PROT</name>
<gene>
    <name evidence="2" type="ORF">WH96_12895</name>
</gene>
<dbReference type="OrthoDB" id="8481598at2"/>
<protein>
    <recommendedName>
        <fullName evidence="1">PilZ domain-containing protein</fullName>
    </recommendedName>
</protein>
<sequence length="108" mass="11873">MSESVEDRRIFPRAEVILAGRVDGNLRKKDCAVMDISLTGAKLEFDNPITGEIIETLRFSQSAALNVSVAWDHGTNVGVNFTDAPHDIANVLEPLLPKSCFEPFDNKS</sequence>
<evidence type="ECO:0000313" key="3">
    <source>
        <dbReference type="Proteomes" id="UP000035444"/>
    </source>
</evidence>
<dbReference type="Gene3D" id="2.40.10.220">
    <property type="entry name" value="predicted glycosyltransferase like domains"/>
    <property type="match status" value="1"/>
</dbReference>
<dbReference type="AlphaFoldDB" id="A0A0H2MTS4"/>
<dbReference type="GO" id="GO:0035438">
    <property type="term" value="F:cyclic-di-GMP binding"/>
    <property type="evidence" value="ECO:0007669"/>
    <property type="project" value="InterPro"/>
</dbReference>
<keyword evidence="3" id="KW-1185">Reference proteome</keyword>
<evidence type="ECO:0000313" key="2">
    <source>
        <dbReference type="EMBL" id="KLN60085.1"/>
    </source>
</evidence>
<dbReference type="RefSeq" id="WP_047764620.1">
    <property type="nucleotide sequence ID" value="NZ_LAQL01000008.1"/>
</dbReference>
<proteinExistence type="predicted"/>
<accession>A0A0H2MTS4</accession>
<reference evidence="2 3" key="1">
    <citation type="submission" date="2015-03" db="EMBL/GenBank/DDBJ databases">
        <title>Genome Sequence of Kiloniella spongiae MEBiC09566, isolated from a marine sponge.</title>
        <authorList>
            <person name="Shao Z."/>
            <person name="Wang L."/>
            <person name="Li X."/>
        </authorList>
    </citation>
    <scope>NUCLEOTIDE SEQUENCE [LARGE SCALE GENOMIC DNA]</scope>
    <source>
        <strain evidence="2 3">MEBiC09566</strain>
    </source>
</reference>
<dbReference type="InterPro" id="IPR009875">
    <property type="entry name" value="PilZ_domain"/>
</dbReference>
<organism evidence="2 3">
    <name type="scientific">Kiloniella spongiae</name>
    <dbReference type="NCBI Taxonomy" id="1489064"/>
    <lineage>
        <taxon>Bacteria</taxon>
        <taxon>Pseudomonadati</taxon>
        <taxon>Pseudomonadota</taxon>
        <taxon>Alphaproteobacteria</taxon>
        <taxon>Rhodospirillales</taxon>
        <taxon>Kiloniellaceae</taxon>
        <taxon>Kiloniella</taxon>
    </lineage>
</organism>
<dbReference type="Proteomes" id="UP000035444">
    <property type="component" value="Unassembled WGS sequence"/>
</dbReference>
<dbReference type="SUPFAM" id="SSF141371">
    <property type="entry name" value="PilZ domain-like"/>
    <property type="match status" value="1"/>
</dbReference>
<dbReference type="Pfam" id="PF07238">
    <property type="entry name" value="PilZ"/>
    <property type="match status" value="1"/>
</dbReference>
<evidence type="ECO:0000259" key="1">
    <source>
        <dbReference type="Pfam" id="PF07238"/>
    </source>
</evidence>
<feature type="domain" description="PilZ" evidence="1">
    <location>
        <begin position="7"/>
        <end position="92"/>
    </location>
</feature>
<dbReference type="EMBL" id="LAQL01000008">
    <property type="protein sequence ID" value="KLN60085.1"/>
    <property type="molecule type" value="Genomic_DNA"/>
</dbReference>